<feature type="domain" description="Integrase catalytic" evidence="1">
    <location>
        <begin position="1"/>
        <end position="147"/>
    </location>
</feature>
<comment type="caution">
    <text evidence="2">The sequence shown here is derived from an EMBL/GenBank/DDBJ whole genome shotgun (WGS) entry which is preliminary data.</text>
</comment>
<dbReference type="GO" id="GO:0003676">
    <property type="term" value="F:nucleic acid binding"/>
    <property type="evidence" value="ECO:0007669"/>
    <property type="project" value="InterPro"/>
</dbReference>
<sequence>LRPFTTGLAQSKYLIVGVDYFTKWVEAEPLANIMALNVLRIFKRDILARFGISQVVVTDNGTQFTDKRFREFLVAINTRQHFTSVEHPQTNGQAEAANRVILRVLRRWLEENKKKWVEELHNVLWAYRTTPHSTTGETPFRLAYGTEAVIPVEIGEPSRRTEKPLDEEMNDEALREELDLVEEIRTGASLREATMKQKIAARHDTKVIKRNFEVGSLVLRRNAKDSHEGKHAAN</sequence>
<feature type="non-terminal residue" evidence="2">
    <location>
        <position position="1"/>
    </location>
</feature>
<dbReference type="InterPro" id="IPR050951">
    <property type="entry name" value="Retrovirus_Pol_polyprotein"/>
</dbReference>
<dbReference type="InterPro" id="IPR036397">
    <property type="entry name" value="RNaseH_sf"/>
</dbReference>
<dbReference type="EMBL" id="LXQA010042747">
    <property type="protein sequence ID" value="MCI00284.1"/>
    <property type="molecule type" value="Genomic_DNA"/>
</dbReference>
<reference evidence="2 3" key="1">
    <citation type="journal article" date="2018" name="Front. Plant Sci.">
        <title>Red Clover (Trifolium pratense) and Zigzag Clover (T. medium) - A Picture of Genomic Similarities and Differences.</title>
        <authorList>
            <person name="Dluhosova J."/>
            <person name="Istvanek J."/>
            <person name="Nedelnik J."/>
            <person name="Repkova J."/>
        </authorList>
    </citation>
    <scope>NUCLEOTIDE SEQUENCE [LARGE SCALE GENOMIC DNA]</scope>
    <source>
        <strain evidence="3">cv. 10/8</strain>
        <tissue evidence="2">Leaf</tissue>
    </source>
</reference>
<dbReference type="PROSITE" id="PS50994">
    <property type="entry name" value="INTEGRASE"/>
    <property type="match status" value="1"/>
</dbReference>
<accession>A0A392NLM2</accession>
<dbReference type="PANTHER" id="PTHR37984">
    <property type="entry name" value="PROTEIN CBG26694"/>
    <property type="match status" value="1"/>
</dbReference>
<protein>
    <submittedName>
        <fullName evidence="2">Gag-pol polyprotein</fullName>
    </submittedName>
</protein>
<keyword evidence="3" id="KW-1185">Reference proteome</keyword>
<dbReference type="InterPro" id="IPR001584">
    <property type="entry name" value="Integrase_cat-core"/>
</dbReference>
<evidence type="ECO:0000259" key="1">
    <source>
        <dbReference type="PROSITE" id="PS50994"/>
    </source>
</evidence>
<proteinExistence type="predicted"/>
<evidence type="ECO:0000313" key="3">
    <source>
        <dbReference type="Proteomes" id="UP000265520"/>
    </source>
</evidence>
<dbReference type="Gene3D" id="3.30.420.10">
    <property type="entry name" value="Ribonuclease H-like superfamily/Ribonuclease H"/>
    <property type="match status" value="1"/>
</dbReference>
<evidence type="ECO:0000313" key="2">
    <source>
        <dbReference type="EMBL" id="MCI00284.1"/>
    </source>
</evidence>
<dbReference type="InterPro" id="IPR012337">
    <property type="entry name" value="RNaseH-like_sf"/>
</dbReference>
<dbReference type="GO" id="GO:0015074">
    <property type="term" value="P:DNA integration"/>
    <property type="evidence" value="ECO:0007669"/>
    <property type="project" value="InterPro"/>
</dbReference>
<dbReference type="Proteomes" id="UP000265520">
    <property type="component" value="Unassembled WGS sequence"/>
</dbReference>
<dbReference type="SUPFAM" id="SSF53098">
    <property type="entry name" value="Ribonuclease H-like"/>
    <property type="match status" value="1"/>
</dbReference>
<dbReference type="AlphaFoldDB" id="A0A392NLM2"/>
<name>A0A392NLM2_9FABA</name>
<dbReference type="Pfam" id="PF00665">
    <property type="entry name" value="rve"/>
    <property type="match status" value="1"/>
</dbReference>
<dbReference type="PANTHER" id="PTHR37984:SF5">
    <property type="entry name" value="PROTEIN NYNRIN-LIKE"/>
    <property type="match status" value="1"/>
</dbReference>
<organism evidence="2 3">
    <name type="scientific">Trifolium medium</name>
    <dbReference type="NCBI Taxonomy" id="97028"/>
    <lineage>
        <taxon>Eukaryota</taxon>
        <taxon>Viridiplantae</taxon>
        <taxon>Streptophyta</taxon>
        <taxon>Embryophyta</taxon>
        <taxon>Tracheophyta</taxon>
        <taxon>Spermatophyta</taxon>
        <taxon>Magnoliopsida</taxon>
        <taxon>eudicotyledons</taxon>
        <taxon>Gunneridae</taxon>
        <taxon>Pentapetalae</taxon>
        <taxon>rosids</taxon>
        <taxon>fabids</taxon>
        <taxon>Fabales</taxon>
        <taxon>Fabaceae</taxon>
        <taxon>Papilionoideae</taxon>
        <taxon>50 kb inversion clade</taxon>
        <taxon>NPAAA clade</taxon>
        <taxon>Hologalegina</taxon>
        <taxon>IRL clade</taxon>
        <taxon>Trifolieae</taxon>
        <taxon>Trifolium</taxon>
    </lineage>
</organism>